<evidence type="ECO:0000313" key="1">
    <source>
        <dbReference type="EMBL" id="MBE1504145.1"/>
    </source>
</evidence>
<dbReference type="SUPFAM" id="SSF48150">
    <property type="entry name" value="DNA-glycosylase"/>
    <property type="match status" value="1"/>
</dbReference>
<dbReference type="EMBL" id="JADBEC010000001">
    <property type="protein sequence ID" value="MBE1504145.1"/>
    <property type="molecule type" value="Genomic_DNA"/>
</dbReference>
<sequence length="227" mass="24906">MSDFDIIRERAEQRKGGADALKAMLPVIPDHEALRALPDDRILSQMTKRIFYSGFVHKVIDNKWPGFEEAFDGFDPAALNIAPDEFWHGLTSDDRIVKNGAKIMSVRANAAFVRELAKEAGGAGAFFANWPREDHIGLLDVLAKRGNRLGGATGQYFLRGIGRDGFIMTSDVLACLKDAGVPLSASGTAKKDQQLIQQRFNRWAAETGLPLAHLSRICGLSIDAPEE</sequence>
<dbReference type="PANTHER" id="PTHR30037">
    <property type="entry name" value="DNA-3-METHYLADENINE GLYCOSYLASE 1"/>
    <property type="match status" value="1"/>
</dbReference>
<organism evidence="1 2">
    <name type="scientific">Rhizobium viscosum</name>
    <name type="common">Arthrobacter viscosus</name>
    <dbReference type="NCBI Taxonomy" id="1673"/>
    <lineage>
        <taxon>Bacteria</taxon>
        <taxon>Pseudomonadati</taxon>
        <taxon>Pseudomonadota</taxon>
        <taxon>Alphaproteobacteria</taxon>
        <taxon>Hyphomicrobiales</taxon>
        <taxon>Rhizobiaceae</taxon>
        <taxon>Rhizobium/Agrobacterium group</taxon>
        <taxon>Rhizobium</taxon>
    </lineage>
</organism>
<keyword evidence="2" id="KW-1185">Reference proteome</keyword>
<accession>A0ABR9ILT5</accession>
<protein>
    <submittedName>
        <fullName evidence="1">3-methyladenine DNA glycosylase Tag</fullName>
    </submittedName>
</protein>
<dbReference type="Proteomes" id="UP000620262">
    <property type="component" value="Unassembled WGS sequence"/>
</dbReference>
<gene>
    <name evidence="1" type="ORF">H4W29_001326</name>
</gene>
<proteinExistence type="predicted"/>
<dbReference type="Gene3D" id="1.10.340.30">
    <property type="entry name" value="Hypothetical protein, domain 2"/>
    <property type="match status" value="1"/>
</dbReference>
<dbReference type="PANTHER" id="PTHR30037:SF3">
    <property type="entry name" value="BLR0857 PROTEIN"/>
    <property type="match status" value="1"/>
</dbReference>
<dbReference type="InterPro" id="IPR005019">
    <property type="entry name" value="Adenine_glyco"/>
</dbReference>
<dbReference type="Pfam" id="PF03352">
    <property type="entry name" value="Adenine_glyco"/>
    <property type="match status" value="1"/>
</dbReference>
<evidence type="ECO:0000313" key="2">
    <source>
        <dbReference type="Proteomes" id="UP000620262"/>
    </source>
</evidence>
<reference evidence="1 2" key="1">
    <citation type="submission" date="2020-10" db="EMBL/GenBank/DDBJ databases">
        <title>Sequencing the genomes of 1000 actinobacteria strains.</title>
        <authorList>
            <person name="Klenk H.-P."/>
        </authorList>
    </citation>
    <scope>NUCLEOTIDE SEQUENCE [LARGE SCALE GENOMIC DNA]</scope>
    <source>
        <strain evidence="1 2">DSM 7307</strain>
    </source>
</reference>
<comment type="caution">
    <text evidence="1">The sequence shown here is derived from an EMBL/GenBank/DDBJ whole genome shotgun (WGS) entry which is preliminary data.</text>
</comment>
<dbReference type="InterPro" id="IPR052891">
    <property type="entry name" value="DNA-3mA_glycosylase"/>
</dbReference>
<dbReference type="InterPro" id="IPR011257">
    <property type="entry name" value="DNA_glycosylase"/>
</dbReference>
<dbReference type="RefSeq" id="WP_192728219.1">
    <property type="nucleotide sequence ID" value="NZ_BAAAVL010000001.1"/>
</dbReference>
<name>A0ABR9ILT5_RHIVS</name>